<feature type="transmembrane region" description="Helical" evidence="1">
    <location>
        <begin position="25"/>
        <end position="44"/>
    </location>
</feature>
<comment type="caution">
    <text evidence="2">The sequence shown here is derived from an EMBL/GenBank/DDBJ whole genome shotgun (WGS) entry which is preliminary data.</text>
</comment>
<keyword evidence="1" id="KW-1133">Transmembrane helix</keyword>
<sequence>MCAHPDPVQNSGSASSRCVARSATVSLASAVAIYLAVFANYLLVSSRASALLLALGVALGAATSVAMLRHPSDQKWARWISVCGGFVILLVGIVLASAKLSNATVLNALSIGAVSTAMPVAAAAALLGGLAQLPIRFLPWVTALVGGALLATWATLNDSLVHATVMSLVGAVPVSLAAAVACVFIMRAQDKTVAHVFAAGSSGVLSVVMAGLAATALTVLPPLPHALLWGVMSAAVLGVGAGLFYRPTHPTETPGL</sequence>
<name>A0ABU2BBJ9_9CORY</name>
<dbReference type="RefSeq" id="WP_277103569.1">
    <property type="nucleotide sequence ID" value="NZ_BAAAJS010000069.1"/>
</dbReference>
<feature type="transmembrane region" description="Helical" evidence="1">
    <location>
        <begin position="108"/>
        <end position="130"/>
    </location>
</feature>
<organism evidence="2 3">
    <name type="scientific">Corynebacterium felinum</name>
    <dbReference type="NCBI Taxonomy" id="131318"/>
    <lineage>
        <taxon>Bacteria</taxon>
        <taxon>Bacillati</taxon>
        <taxon>Actinomycetota</taxon>
        <taxon>Actinomycetes</taxon>
        <taxon>Mycobacteriales</taxon>
        <taxon>Corynebacteriaceae</taxon>
        <taxon>Corynebacterium</taxon>
    </lineage>
</organism>
<keyword evidence="1" id="KW-0812">Transmembrane</keyword>
<proteinExistence type="predicted"/>
<keyword evidence="3" id="KW-1185">Reference proteome</keyword>
<keyword evidence="1" id="KW-0472">Membrane</keyword>
<dbReference type="Proteomes" id="UP001183619">
    <property type="component" value="Unassembled WGS sequence"/>
</dbReference>
<evidence type="ECO:0000256" key="1">
    <source>
        <dbReference type="SAM" id="Phobius"/>
    </source>
</evidence>
<reference evidence="2 3" key="1">
    <citation type="submission" date="2023-07" db="EMBL/GenBank/DDBJ databases">
        <title>Sequencing the genomes of 1000 actinobacteria strains.</title>
        <authorList>
            <person name="Klenk H.-P."/>
        </authorList>
    </citation>
    <scope>NUCLEOTIDE SEQUENCE [LARGE SCALE GENOMIC DNA]</scope>
    <source>
        <strain evidence="2 3">DSM 44508</strain>
    </source>
</reference>
<evidence type="ECO:0000313" key="2">
    <source>
        <dbReference type="EMBL" id="MDR7355968.1"/>
    </source>
</evidence>
<dbReference type="EMBL" id="JAVDYF010000001">
    <property type="protein sequence ID" value="MDR7355968.1"/>
    <property type="molecule type" value="Genomic_DNA"/>
</dbReference>
<feature type="transmembrane region" description="Helical" evidence="1">
    <location>
        <begin position="226"/>
        <end position="245"/>
    </location>
</feature>
<feature type="transmembrane region" description="Helical" evidence="1">
    <location>
        <begin position="76"/>
        <end position="96"/>
    </location>
</feature>
<feature type="transmembrane region" description="Helical" evidence="1">
    <location>
        <begin position="196"/>
        <end position="220"/>
    </location>
</feature>
<feature type="transmembrane region" description="Helical" evidence="1">
    <location>
        <begin position="50"/>
        <end position="69"/>
    </location>
</feature>
<gene>
    <name evidence="2" type="ORF">J2S37_002506</name>
</gene>
<feature type="transmembrane region" description="Helical" evidence="1">
    <location>
        <begin position="160"/>
        <end position="184"/>
    </location>
</feature>
<evidence type="ECO:0000313" key="3">
    <source>
        <dbReference type="Proteomes" id="UP001183619"/>
    </source>
</evidence>
<feature type="transmembrane region" description="Helical" evidence="1">
    <location>
        <begin position="137"/>
        <end position="154"/>
    </location>
</feature>
<accession>A0ABU2BBJ9</accession>
<protein>
    <submittedName>
        <fullName evidence="2">Drug/metabolite transporter (DMT)-like permease</fullName>
    </submittedName>
</protein>